<dbReference type="InterPro" id="IPR004875">
    <property type="entry name" value="DDE_SF_endonuclease_dom"/>
</dbReference>
<dbReference type="GO" id="GO:0003677">
    <property type="term" value="F:DNA binding"/>
    <property type="evidence" value="ECO:0007669"/>
    <property type="project" value="UniProtKB-KW"/>
</dbReference>
<dbReference type="EMBL" id="NBNE01002518">
    <property type="protein sequence ID" value="OWZ10219.1"/>
    <property type="molecule type" value="Genomic_DNA"/>
</dbReference>
<accession>A0A225VZ20</accession>
<evidence type="ECO:0000313" key="4">
    <source>
        <dbReference type="Proteomes" id="UP000198211"/>
    </source>
</evidence>
<name>A0A225VZ20_9STRA</name>
<protein>
    <submittedName>
        <fullName evidence="3">Pogo transposable element</fullName>
    </submittedName>
</protein>
<dbReference type="STRING" id="4795.A0A225VZ20"/>
<feature type="domain" description="HTH CENPB-type" evidence="2">
    <location>
        <begin position="40"/>
        <end position="112"/>
    </location>
</feature>
<reference evidence="4" key="1">
    <citation type="submission" date="2017-03" db="EMBL/GenBank/DDBJ databases">
        <title>Phytopthora megakarya and P. palmivora, two closely related causual agents of cacao black pod achieved similar genome size and gene model numbers by different mechanisms.</title>
        <authorList>
            <person name="Ali S."/>
            <person name="Shao J."/>
            <person name="Larry D.J."/>
            <person name="Kronmiller B."/>
            <person name="Shen D."/>
            <person name="Strem M.D."/>
            <person name="Melnick R.L."/>
            <person name="Guiltinan M.J."/>
            <person name="Tyler B.M."/>
            <person name="Meinhardt L.W."/>
            <person name="Bailey B.A."/>
        </authorList>
    </citation>
    <scope>NUCLEOTIDE SEQUENCE [LARGE SCALE GENOMIC DNA]</scope>
    <source>
        <strain evidence="4">zdho120</strain>
    </source>
</reference>
<dbReference type="Proteomes" id="UP000198211">
    <property type="component" value="Unassembled WGS sequence"/>
</dbReference>
<evidence type="ECO:0000259" key="2">
    <source>
        <dbReference type="PROSITE" id="PS51253"/>
    </source>
</evidence>
<proteinExistence type="predicted"/>
<evidence type="ECO:0000313" key="3">
    <source>
        <dbReference type="EMBL" id="OWZ10219.1"/>
    </source>
</evidence>
<dbReference type="InterPro" id="IPR006600">
    <property type="entry name" value="HTH_CenpB_DNA-bd_dom"/>
</dbReference>
<dbReference type="OrthoDB" id="111528at2759"/>
<organism evidence="3 4">
    <name type="scientific">Phytophthora megakarya</name>
    <dbReference type="NCBI Taxonomy" id="4795"/>
    <lineage>
        <taxon>Eukaryota</taxon>
        <taxon>Sar</taxon>
        <taxon>Stramenopiles</taxon>
        <taxon>Oomycota</taxon>
        <taxon>Peronosporomycetes</taxon>
        <taxon>Peronosporales</taxon>
        <taxon>Peronosporaceae</taxon>
        <taxon>Phytophthora</taxon>
    </lineage>
</organism>
<dbReference type="Pfam" id="PF03184">
    <property type="entry name" value="DDE_1"/>
    <property type="match status" value="1"/>
</dbReference>
<keyword evidence="1" id="KW-0238">DNA-binding</keyword>
<evidence type="ECO:0000256" key="1">
    <source>
        <dbReference type="ARBA" id="ARBA00023125"/>
    </source>
</evidence>
<comment type="caution">
    <text evidence="3">The sequence shown here is derived from an EMBL/GenBank/DDBJ whole genome shotgun (WGS) entry which is preliminary data.</text>
</comment>
<dbReference type="PROSITE" id="PS51253">
    <property type="entry name" value="HTH_CENPB"/>
    <property type="match status" value="1"/>
</dbReference>
<gene>
    <name evidence="3" type="ORF">PHMEG_00016967</name>
</gene>
<keyword evidence="4" id="KW-1185">Reference proteome</keyword>
<sequence>MPRSRVAKSMAEEKEVVTWIEQNGEVPTRATTYFQNERGWKISGVQPRLAEVEDMIFDRVLFLRSEKKKVTRDLIAEVGKHLAQAELGNTQFLGSSKWVDGFMHRYDLSLRRTTNLTVLTNDVLTDRAVCYMEFVKVRKDRLNMDHTVLMDETAVYFEDPRCQTVDVTGARHVVLKSTGFASMRITAVLARIDKTYGAYQKRAWVDFQLQIKWLDLVFPPIFDASASCEKNLQMFVIPGGLTPYVQAGDIGIYKSFKDKLSVIIDEWKSSDRVMYTEAGNPKQPPVEDVVQWVQTAWKTVPDVVVRRSVAAADFSPFYEDWHISHHDVYGDLFYRKWLSRDEESESDDVG</sequence>
<dbReference type="Pfam" id="PF03221">
    <property type="entry name" value="HTH_Tnp_Tc5"/>
    <property type="match status" value="1"/>
</dbReference>
<dbReference type="AlphaFoldDB" id="A0A225VZ20"/>